<dbReference type="AlphaFoldDB" id="A0A9D2EDJ0"/>
<dbReference type="SUPFAM" id="SSF55347">
    <property type="entry name" value="Glyceraldehyde-3-phosphate dehydrogenase-like, C-terminal domain"/>
    <property type="match status" value="1"/>
</dbReference>
<proteinExistence type="inferred from homology"/>
<dbReference type="InterPro" id="IPR004104">
    <property type="entry name" value="Gfo/Idh/MocA-like_OxRdtase_C"/>
</dbReference>
<name>A0A9D2EDJ0_9MICO</name>
<sequence length="433" mass="46374">MSSVDAAGARPVRLAVLGAGNRGQKYLGWAREHQDRAVLTAVADPLDSARRKIREGFADVAEFTDWRDLMAAVTAGTLEVDAVLVTTQDRDHVEPCLAVADAGLPLLAEKPLGVSKQECERIVEAIRRSGILFAVGHVMRYTPYTDLVREVIDSGRLGRIISIHHLEPVGWWHAAHSFVRGNWGNTATASPMLLAKSCHDIDWIMYVTGKSISSVASFGSLAHFRASEAPAGAGERCLDCAVEATCPYSAKKIYIEHPQREGQRSWLGSVITQGDQESDLVEALRTGPYGRCVYKADNDVVDNQVVSMQFDDGTTGSFTLTAFSEHTGRRTQIFGTHGCLDGDGRSVEVFDFATQEREQIEADVPGSHDAGGGHGGGDAGLMSAFVAAVATGDAAHIRTGVDETLASHLAVFAAEESRLDGTLVRVPVPAGAH</sequence>
<dbReference type="SUPFAM" id="SSF51735">
    <property type="entry name" value="NAD(P)-binding Rossmann-fold domains"/>
    <property type="match status" value="1"/>
</dbReference>
<dbReference type="Gene3D" id="3.30.360.10">
    <property type="entry name" value="Dihydrodipicolinate Reductase, domain 2"/>
    <property type="match status" value="1"/>
</dbReference>
<dbReference type="InterPro" id="IPR000683">
    <property type="entry name" value="Gfo/Idh/MocA-like_OxRdtase_N"/>
</dbReference>
<dbReference type="Gene3D" id="3.40.50.720">
    <property type="entry name" value="NAD(P)-binding Rossmann-like Domain"/>
    <property type="match status" value="1"/>
</dbReference>
<reference evidence="4" key="2">
    <citation type="submission" date="2021-04" db="EMBL/GenBank/DDBJ databases">
        <authorList>
            <person name="Gilroy R."/>
        </authorList>
    </citation>
    <scope>NUCLEOTIDE SEQUENCE</scope>
    <source>
        <strain evidence="4">ChiGjej4B4-7305</strain>
    </source>
</reference>
<reference evidence="4" key="1">
    <citation type="journal article" date="2021" name="PeerJ">
        <title>Extensive microbial diversity within the chicken gut microbiome revealed by metagenomics and culture.</title>
        <authorList>
            <person name="Gilroy R."/>
            <person name="Ravi A."/>
            <person name="Getino M."/>
            <person name="Pursley I."/>
            <person name="Horton D.L."/>
            <person name="Alikhan N.F."/>
            <person name="Baker D."/>
            <person name="Gharbi K."/>
            <person name="Hall N."/>
            <person name="Watson M."/>
            <person name="Adriaenssens E.M."/>
            <person name="Foster-Nyarko E."/>
            <person name="Jarju S."/>
            <person name="Secka A."/>
            <person name="Antonio M."/>
            <person name="Oren A."/>
            <person name="Chaudhuri R.R."/>
            <person name="La Ragione R."/>
            <person name="Hildebrand F."/>
            <person name="Pallen M.J."/>
        </authorList>
    </citation>
    <scope>NUCLEOTIDE SEQUENCE</scope>
    <source>
        <strain evidence="4">ChiGjej4B4-7305</strain>
    </source>
</reference>
<comment type="similarity">
    <text evidence="1">Belongs to the Gfo/Idh/MocA family.</text>
</comment>
<evidence type="ECO:0000313" key="5">
    <source>
        <dbReference type="Proteomes" id="UP000824037"/>
    </source>
</evidence>
<evidence type="ECO:0000259" key="3">
    <source>
        <dbReference type="Pfam" id="PF02894"/>
    </source>
</evidence>
<dbReference type="InterPro" id="IPR036291">
    <property type="entry name" value="NAD(P)-bd_dom_sf"/>
</dbReference>
<dbReference type="InterPro" id="IPR051450">
    <property type="entry name" value="Gfo/Idh/MocA_Oxidoreductases"/>
</dbReference>
<protein>
    <submittedName>
        <fullName evidence="4">Gfo/Idh/MocA family oxidoreductase</fullName>
    </submittedName>
</protein>
<feature type="domain" description="Gfo/Idh/MocA-like oxidoreductase N-terminal" evidence="2">
    <location>
        <begin position="13"/>
        <end position="137"/>
    </location>
</feature>
<dbReference type="Pfam" id="PF02894">
    <property type="entry name" value="GFO_IDH_MocA_C"/>
    <property type="match status" value="1"/>
</dbReference>
<dbReference type="EMBL" id="DXBY01000115">
    <property type="protein sequence ID" value="HIZ35493.1"/>
    <property type="molecule type" value="Genomic_DNA"/>
</dbReference>
<evidence type="ECO:0000313" key="4">
    <source>
        <dbReference type="EMBL" id="HIZ35493.1"/>
    </source>
</evidence>
<dbReference type="Proteomes" id="UP000824037">
    <property type="component" value="Unassembled WGS sequence"/>
</dbReference>
<organism evidence="4 5">
    <name type="scientific">Candidatus Ruania gallistercoris</name>
    <dbReference type="NCBI Taxonomy" id="2838746"/>
    <lineage>
        <taxon>Bacteria</taxon>
        <taxon>Bacillati</taxon>
        <taxon>Actinomycetota</taxon>
        <taxon>Actinomycetes</taxon>
        <taxon>Micrococcales</taxon>
        <taxon>Ruaniaceae</taxon>
        <taxon>Ruania</taxon>
    </lineage>
</organism>
<dbReference type="GO" id="GO:0000166">
    <property type="term" value="F:nucleotide binding"/>
    <property type="evidence" value="ECO:0007669"/>
    <property type="project" value="InterPro"/>
</dbReference>
<gene>
    <name evidence="4" type="ORF">H9815_06920</name>
</gene>
<comment type="caution">
    <text evidence="4">The sequence shown here is derived from an EMBL/GenBank/DDBJ whole genome shotgun (WGS) entry which is preliminary data.</text>
</comment>
<evidence type="ECO:0000256" key="1">
    <source>
        <dbReference type="ARBA" id="ARBA00010928"/>
    </source>
</evidence>
<dbReference type="PANTHER" id="PTHR43377">
    <property type="entry name" value="BILIVERDIN REDUCTASE A"/>
    <property type="match status" value="1"/>
</dbReference>
<dbReference type="PANTHER" id="PTHR43377:SF2">
    <property type="entry name" value="BINDING ROSSMANN FOLD OXIDOREDUCTASE, PUTATIVE (AFU_ORTHOLOGUE AFUA_4G00560)-RELATED"/>
    <property type="match status" value="1"/>
</dbReference>
<dbReference type="Pfam" id="PF01408">
    <property type="entry name" value="GFO_IDH_MocA"/>
    <property type="match status" value="1"/>
</dbReference>
<accession>A0A9D2EDJ0</accession>
<evidence type="ECO:0000259" key="2">
    <source>
        <dbReference type="Pfam" id="PF01408"/>
    </source>
</evidence>
<feature type="domain" description="Gfo/Idh/MocA-like oxidoreductase C-terminal" evidence="3">
    <location>
        <begin position="149"/>
        <end position="401"/>
    </location>
</feature>